<keyword evidence="7" id="KW-1185">Reference proteome</keyword>
<comment type="caution">
    <text evidence="6">The sequence shown here is derived from an EMBL/GenBank/DDBJ whole genome shotgun (WGS) entry which is preliminary data.</text>
</comment>
<dbReference type="Proteomes" id="UP001445076">
    <property type="component" value="Unassembled WGS sequence"/>
</dbReference>
<dbReference type="Pfam" id="PF01049">
    <property type="entry name" value="CADH_Y-type_LIR"/>
    <property type="match status" value="1"/>
</dbReference>
<dbReference type="GO" id="GO:0007156">
    <property type="term" value="P:homophilic cell adhesion via plasma membrane adhesion molecules"/>
    <property type="evidence" value="ECO:0007669"/>
    <property type="project" value="InterPro"/>
</dbReference>
<evidence type="ECO:0000313" key="7">
    <source>
        <dbReference type="Proteomes" id="UP001445076"/>
    </source>
</evidence>
<dbReference type="InterPro" id="IPR027397">
    <property type="entry name" value="Catenin-bd_sf"/>
</dbReference>
<feature type="region of interest" description="Disordered" evidence="4">
    <location>
        <begin position="94"/>
        <end position="135"/>
    </location>
</feature>
<evidence type="ECO:0000256" key="1">
    <source>
        <dbReference type="ARBA" id="ARBA00022692"/>
    </source>
</evidence>
<accession>A0AAW0WG31</accession>
<evidence type="ECO:0000256" key="3">
    <source>
        <dbReference type="RuleBase" id="RU004357"/>
    </source>
</evidence>
<reference evidence="6 7" key="1">
    <citation type="journal article" date="2024" name="BMC Genomics">
        <title>Genome assembly of redclaw crayfish (Cherax quadricarinatus) provides insights into its immune adaptation and hypoxia tolerance.</title>
        <authorList>
            <person name="Liu Z."/>
            <person name="Zheng J."/>
            <person name="Li H."/>
            <person name="Fang K."/>
            <person name="Wang S."/>
            <person name="He J."/>
            <person name="Zhou D."/>
            <person name="Weng S."/>
            <person name="Chi M."/>
            <person name="Gu Z."/>
            <person name="He J."/>
            <person name="Li F."/>
            <person name="Wang M."/>
        </authorList>
    </citation>
    <scope>NUCLEOTIDE SEQUENCE [LARGE SCALE GENOMIC DNA]</scope>
    <source>
        <strain evidence="6">ZL_2023a</strain>
    </source>
</reference>
<keyword evidence="2" id="KW-0472">Membrane</keyword>
<organism evidence="6 7">
    <name type="scientific">Cherax quadricarinatus</name>
    <name type="common">Australian red claw crayfish</name>
    <dbReference type="NCBI Taxonomy" id="27406"/>
    <lineage>
        <taxon>Eukaryota</taxon>
        <taxon>Metazoa</taxon>
        <taxon>Ecdysozoa</taxon>
        <taxon>Arthropoda</taxon>
        <taxon>Crustacea</taxon>
        <taxon>Multicrustacea</taxon>
        <taxon>Malacostraca</taxon>
        <taxon>Eumalacostraca</taxon>
        <taxon>Eucarida</taxon>
        <taxon>Decapoda</taxon>
        <taxon>Pleocyemata</taxon>
        <taxon>Astacidea</taxon>
        <taxon>Parastacoidea</taxon>
        <taxon>Parastacidae</taxon>
        <taxon>Cherax</taxon>
    </lineage>
</organism>
<sequence length="339" mass="36478">MVDYSASVEVVPEDKRGEKKLIGADGGCGCPHLPSLDDLRYYAYEGDGSSPGSLSSCCSGVEEVEEVQFLGGFQDVAELLNCLTGQQDSHSAAQCSTQKSAAPVSDSYGNPLPSFSARGNDKKCTSPSNKSKENSCEFQMNTGEANYDTGIQSDLMYRKYNTLPRTRDPKMVVNNLEDETGKAVEKREYSPRRLISSACVNATPLAGTCYTDSHTCCAKIPPPTEFEGASLSFLSSDKCQACETSTLFCDKCKNTIPRRRSFSTVSYITSGNKIADNCSCSISEPLAGVPCMQASCERQKMYSQSDRLKDKSGAVSALHCSCSGTPATATNSTDKLYLL</sequence>
<proteinExistence type="predicted"/>
<dbReference type="AlphaFoldDB" id="A0AAW0WG31"/>
<comment type="function">
    <text evidence="3">Cadherins are calcium-dependent cell adhesion proteins.</text>
</comment>
<dbReference type="GO" id="GO:0005509">
    <property type="term" value="F:calcium ion binding"/>
    <property type="evidence" value="ECO:0007669"/>
    <property type="project" value="InterPro"/>
</dbReference>
<name>A0AAW0WG31_CHEQU</name>
<gene>
    <name evidence="6" type="ORF">OTU49_007826</name>
</gene>
<dbReference type="GO" id="GO:0009887">
    <property type="term" value="P:animal organ morphogenesis"/>
    <property type="evidence" value="ECO:0007669"/>
    <property type="project" value="UniProtKB-ARBA"/>
</dbReference>
<evidence type="ECO:0000313" key="6">
    <source>
        <dbReference type="EMBL" id="KAK8730597.1"/>
    </source>
</evidence>
<protein>
    <recommendedName>
        <fullName evidence="5">Cadherin Y-type LIR-motif domain-containing protein</fullName>
    </recommendedName>
</protein>
<evidence type="ECO:0000256" key="4">
    <source>
        <dbReference type="SAM" id="MobiDB-lite"/>
    </source>
</evidence>
<dbReference type="InterPro" id="IPR000233">
    <property type="entry name" value="Cadherin_Y-type_LIR"/>
</dbReference>
<feature type="domain" description="Cadherin Y-type LIR-motif" evidence="5">
    <location>
        <begin position="32"/>
        <end position="66"/>
    </location>
</feature>
<keyword evidence="1" id="KW-0812">Transmembrane</keyword>
<dbReference type="EMBL" id="JARKIK010000063">
    <property type="protein sequence ID" value="KAK8730597.1"/>
    <property type="molecule type" value="Genomic_DNA"/>
</dbReference>
<keyword evidence="2" id="KW-1133">Transmembrane helix</keyword>
<evidence type="ECO:0000259" key="5">
    <source>
        <dbReference type="Pfam" id="PF01049"/>
    </source>
</evidence>
<evidence type="ECO:0000256" key="2">
    <source>
        <dbReference type="ARBA" id="ARBA00022989"/>
    </source>
</evidence>
<dbReference type="Gene3D" id="4.10.900.10">
    <property type="entry name" value="TCF3-CBD (Catenin binding domain)"/>
    <property type="match status" value="1"/>
</dbReference>
<feature type="compositionally biased region" description="Basic and acidic residues" evidence="4">
    <location>
        <begin position="119"/>
        <end position="135"/>
    </location>
</feature>